<dbReference type="Pfam" id="PF00619">
    <property type="entry name" value="CARD"/>
    <property type="match status" value="1"/>
</dbReference>
<organism evidence="9 10">
    <name type="scientific">Triplophysa rosa</name>
    <name type="common">Cave loach</name>
    <dbReference type="NCBI Taxonomy" id="992332"/>
    <lineage>
        <taxon>Eukaryota</taxon>
        <taxon>Metazoa</taxon>
        <taxon>Chordata</taxon>
        <taxon>Craniata</taxon>
        <taxon>Vertebrata</taxon>
        <taxon>Euteleostomi</taxon>
        <taxon>Actinopterygii</taxon>
        <taxon>Neopterygii</taxon>
        <taxon>Teleostei</taxon>
        <taxon>Ostariophysi</taxon>
        <taxon>Cypriniformes</taxon>
        <taxon>Nemacheilidae</taxon>
        <taxon>Triplophysa</taxon>
    </lineage>
</organism>
<dbReference type="SUPFAM" id="SSF47986">
    <property type="entry name" value="DEATH domain"/>
    <property type="match status" value="1"/>
</dbReference>
<comment type="subcellular location">
    <subcellularLocation>
        <location evidence="1">Cytoplasm</location>
        <location evidence="1">Cytosol</location>
    </subcellularLocation>
</comment>
<evidence type="ECO:0000259" key="8">
    <source>
        <dbReference type="PROSITE" id="PS51830"/>
    </source>
</evidence>
<accession>A0A9W8C6V2</accession>
<evidence type="ECO:0000256" key="5">
    <source>
        <dbReference type="ARBA" id="ARBA00023198"/>
    </source>
</evidence>
<gene>
    <name evidence="9" type="ORF">IRJ41_009565</name>
</gene>
<feature type="domain" description="FIIND" evidence="8">
    <location>
        <begin position="51"/>
        <end position="323"/>
    </location>
</feature>
<keyword evidence="3" id="KW-0399">Innate immunity</keyword>
<dbReference type="GO" id="GO:0005829">
    <property type="term" value="C:cytosol"/>
    <property type="evidence" value="ECO:0007669"/>
    <property type="project" value="UniProtKB-SubCell"/>
</dbReference>
<evidence type="ECO:0000313" key="9">
    <source>
        <dbReference type="EMBL" id="KAI7809486.1"/>
    </source>
</evidence>
<dbReference type="GO" id="GO:0042981">
    <property type="term" value="P:regulation of apoptotic process"/>
    <property type="evidence" value="ECO:0007669"/>
    <property type="project" value="InterPro"/>
</dbReference>
<dbReference type="InterPro" id="IPR033516">
    <property type="entry name" value="CARD8/ASC/NALP1_CARD"/>
</dbReference>
<dbReference type="InterPro" id="IPR001315">
    <property type="entry name" value="CARD"/>
</dbReference>
<dbReference type="AlphaFoldDB" id="A0A9W8C6V2"/>
<evidence type="ECO:0000259" key="7">
    <source>
        <dbReference type="PROSITE" id="PS50209"/>
    </source>
</evidence>
<dbReference type="InterPro" id="IPR025307">
    <property type="entry name" value="FIIND_dom"/>
</dbReference>
<feature type="domain" description="CARD" evidence="7">
    <location>
        <begin position="334"/>
        <end position="417"/>
    </location>
</feature>
<evidence type="ECO:0000256" key="2">
    <source>
        <dbReference type="ARBA" id="ARBA00022490"/>
    </source>
</evidence>
<comment type="caution">
    <text evidence="9">The sequence shown here is derived from an EMBL/GenBank/DDBJ whole genome shotgun (WGS) entry which is preliminary data.</text>
</comment>
<dbReference type="EMBL" id="JAFHDT010000005">
    <property type="protein sequence ID" value="KAI7809486.1"/>
    <property type="molecule type" value="Genomic_DNA"/>
</dbReference>
<protein>
    <submittedName>
        <fullName evidence="9">NACHT</fullName>
    </submittedName>
</protein>
<dbReference type="Pfam" id="PF13553">
    <property type="entry name" value="FIIND"/>
    <property type="match status" value="1"/>
</dbReference>
<name>A0A9W8C6V2_TRIRA</name>
<feature type="region of interest" description="Disordered" evidence="6">
    <location>
        <begin position="1"/>
        <end position="25"/>
    </location>
</feature>
<dbReference type="InterPro" id="IPR051249">
    <property type="entry name" value="NLRP_Inflammasome"/>
</dbReference>
<sequence>MSLAPEEEKPTADKENKSHSFSQTQQLSDCTSSGLDHHLLPECKSCVHLVDSDEWIQVEPSVCRDEGESKFRISTQPGRYECIRTTMRWVCDCDVTLQYHAVDGRSLISELERLQCEQIGPVMDVTVISGKLMEAHLPHFACLAESDPTLKDAVKVLIQKDEGVILQPVELTRFHAKIIQPSFCPATPVAKTKTKRKEHFNLLLYMRCKNPPILHVYFFPLNDTCSKDKVEQSERSSLQISHPRPDRPFQMNATHFLKVPDASVHPIEGITFRRDIDPNFFKVKLVQDGDVPMALIREKDTSVVWEATIWSDDQLNPRQIQNQPEQRSKIDIDNFVQNHWSALIQGVENVMSIADKLREQKIIQREIYSEMLNNNRTSQDRMRKICSIVDAGNWSIKARFILILEEEEPYLFKELSK</sequence>
<dbReference type="GO" id="GO:0045087">
    <property type="term" value="P:innate immune response"/>
    <property type="evidence" value="ECO:0007669"/>
    <property type="project" value="UniProtKB-KW"/>
</dbReference>
<dbReference type="PANTHER" id="PTHR46985:SF2">
    <property type="entry name" value="APOPTOSIS-ASSOCIATED SPECK-LIKE PROTEIN CONTAINING A CARD"/>
    <property type="match status" value="1"/>
</dbReference>
<dbReference type="PROSITE" id="PS51830">
    <property type="entry name" value="FIIND"/>
    <property type="match status" value="1"/>
</dbReference>
<feature type="compositionally biased region" description="Basic and acidic residues" evidence="6">
    <location>
        <begin position="1"/>
        <end position="18"/>
    </location>
</feature>
<keyword evidence="2" id="KW-0963">Cytoplasm</keyword>
<dbReference type="Proteomes" id="UP001059041">
    <property type="component" value="Linkage Group LG5"/>
</dbReference>
<evidence type="ECO:0000256" key="4">
    <source>
        <dbReference type="ARBA" id="ARBA00022859"/>
    </source>
</evidence>
<dbReference type="PROSITE" id="PS50209">
    <property type="entry name" value="CARD"/>
    <property type="match status" value="1"/>
</dbReference>
<evidence type="ECO:0000256" key="6">
    <source>
        <dbReference type="SAM" id="MobiDB-lite"/>
    </source>
</evidence>
<dbReference type="Pfam" id="PF23679">
    <property type="entry name" value="UPA-FIIND"/>
    <property type="match status" value="1"/>
</dbReference>
<evidence type="ECO:0000256" key="3">
    <source>
        <dbReference type="ARBA" id="ARBA00022588"/>
    </source>
</evidence>
<reference evidence="9" key="1">
    <citation type="submission" date="2021-02" db="EMBL/GenBank/DDBJ databases">
        <title>Comparative genomics reveals that relaxation of natural selection precedes convergent phenotypic evolution of cavefish.</title>
        <authorList>
            <person name="Peng Z."/>
        </authorList>
    </citation>
    <scope>NUCLEOTIDE SEQUENCE</scope>
    <source>
        <tissue evidence="9">Muscle</tissue>
    </source>
</reference>
<keyword evidence="10" id="KW-1185">Reference proteome</keyword>
<evidence type="ECO:0000313" key="10">
    <source>
        <dbReference type="Proteomes" id="UP001059041"/>
    </source>
</evidence>
<proteinExistence type="predicted"/>
<keyword evidence="5" id="KW-0395">Inflammatory response</keyword>
<dbReference type="PANTHER" id="PTHR46985">
    <property type="entry name" value="NACHT, LRR AND PYD DOMAINS-CONTAINING PROTEIN 1"/>
    <property type="match status" value="1"/>
</dbReference>
<dbReference type="GO" id="GO:0006954">
    <property type="term" value="P:inflammatory response"/>
    <property type="evidence" value="ECO:0007669"/>
    <property type="project" value="UniProtKB-KW"/>
</dbReference>
<evidence type="ECO:0000256" key="1">
    <source>
        <dbReference type="ARBA" id="ARBA00004514"/>
    </source>
</evidence>
<dbReference type="InterPro" id="IPR011029">
    <property type="entry name" value="DEATH-like_dom_sf"/>
</dbReference>
<keyword evidence="4" id="KW-0391">Immunity</keyword>
<dbReference type="Gene3D" id="1.10.533.10">
    <property type="entry name" value="Death Domain, Fas"/>
    <property type="match status" value="1"/>
</dbReference>
<dbReference type="CDD" id="cd08330">
    <property type="entry name" value="CARD_ASC_NALP1"/>
    <property type="match status" value="1"/>
</dbReference>